<dbReference type="Proteomes" id="UP001150238">
    <property type="component" value="Unassembled WGS sequence"/>
</dbReference>
<dbReference type="GO" id="GO:0019901">
    <property type="term" value="F:protein kinase binding"/>
    <property type="evidence" value="ECO:0007669"/>
    <property type="project" value="InterPro"/>
</dbReference>
<dbReference type="CDD" id="cd20557">
    <property type="entry name" value="CYCLIN_ScPCL1-like"/>
    <property type="match status" value="1"/>
</dbReference>
<protein>
    <recommendedName>
        <fullName evidence="2">Cyclin N-terminal domain-containing protein</fullName>
    </recommendedName>
</protein>
<organism evidence="3 4">
    <name type="scientific">Lentinula lateritia</name>
    <dbReference type="NCBI Taxonomy" id="40482"/>
    <lineage>
        <taxon>Eukaryota</taxon>
        <taxon>Fungi</taxon>
        <taxon>Dikarya</taxon>
        <taxon>Basidiomycota</taxon>
        <taxon>Agaricomycotina</taxon>
        <taxon>Agaricomycetes</taxon>
        <taxon>Agaricomycetidae</taxon>
        <taxon>Agaricales</taxon>
        <taxon>Marasmiineae</taxon>
        <taxon>Omphalotaceae</taxon>
        <taxon>Lentinula</taxon>
    </lineage>
</organism>
<proteinExistence type="predicted"/>
<dbReference type="InterPro" id="IPR006671">
    <property type="entry name" value="Cyclin_N"/>
</dbReference>
<dbReference type="EMBL" id="JANVFS010000007">
    <property type="protein sequence ID" value="KAJ4489450.1"/>
    <property type="molecule type" value="Genomic_DNA"/>
</dbReference>
<sequence>MMTALNSPSASSSTRRSISSVNPTQNSLYLMQLLSIDVSKLVIDYVVDYVSHIVGHPVDHPSDELIMLFPMTRGRSQSRRHRRPAKISPCSDARSFVERVLHKARVKMSEVLATLAYIDRARPFLEISSETKYPFERVFLGALIVATKFLNDSCIPNMHWAQCSRLFGKHDIGRIEREFLEVLDWDLRLTEEDLLVHYDSLILIDFPEAPDTTPSSLRHPSQSIAYARNSEEEADGLCPSSPLSFPYQRSKSNLPTRLPLITGLQVGSSCSLAVSPPSSVLLSPSTPDLELDSAHSSFDTGIESSGSPLLPTPPSSGLSLDGDEDNRSGDRKSSDSFWYTYFANMRIQEASSPIVRLLKPRNF</sequence>
<accession>A0A9W9AUD1</accession>
<dbReference type="SUPFAM" id="SSF47954">
    <property type="entry name" value="Cyclin-like"/>
    <property type="match status" value="1"/>
</dbReference>
<dbReference type="PANTHER" id="PTHR15615:SF10">
    <property type="entry name" value="PHO85 CYCLIN-2-RELATED"/>
    <property type="match status" value="1"/>
</dbReference>
<dbReference type="AlphaFoldDB" id="A0A9W9AUD1"/>
<dbReference type="InterPro" id="IPR036915">
    <property type="entry name" value="Cyclin-like_sf"/>
</dbReference>
<comment type="caution">
    <text evidence="3">The sequence shown here is derived from an EMBL/GenBank/DDBJ whole genome shotgun (WGS) entry which is preliminary data.</text>
</comment>
<feature type="compositionally biased region" description="Low complexity" evidence="1">
    <location>
        <begin position="7"/>
        <end position="20"/>
    </location>
</feature>
<feature type="compositionally biased region" description="Basic and acidic residues" evidence="1">
    <location>
        <begin position="325"/>
        <end position="334"/>
    </location>
</feature>
<dbReference type="PANTHER" id="PTHR15615">
    <property type="match status" value="1"/>
</dbReference>
<dbReference type="Pfam" id="PF00134">
    <property type="entry name" value="Cyclin_N"/>
    <property type="match status" value="1"/>
</dbReference>
<evidence type="ECO:0000313" key="4">
    <source>
        <dbReference type="Proteomes" id="UP001150238"/>
    </source>
</evidence>
<name>A0A9W9AUD1_9AGAR</name>
<dbReference type="InterPro" id="IPR013922">
    <property type="entry name" value="Cyclin_PHO80-like"/>
</dbReference>
<reference evidence="3" key="1">
    <citation type="submission" date="2022-08" db="EMBL/GenBank/DDBJ databases">
        <authorList>
            <consortium name="DOE Joint Genome Institute"/>
            <person name="Min B."/>
            <person name="Riley R."/>
            <person name="Sierra-Patev S."/>
            <person name="Naranjo-Ortiz M."/>
            <person name="Looney B."/>
            <person name="Konkel Z."/>
            <person name="Slot J.C."/>
            <person name="Sakamoto Y."/>
            <person name="Steenwyk J.L."/>
            <person name="Rokas A."/>
            <person name="Carro J."/>
            <person name="Camarero S."/>
            <person name="Ferreira P."/>
            <person name="Molpeceres G."/>
            <person name="Ruiz-Duenas F.J."/>
            <person name="Serrano A."/>
            <person name="Henrissat B."/>
            <person name="Drula E."/>
            <person name="Hughes K.W."/>
            <person name="Mata J.L."/>
            <person name="Ishikawa N.K."/>
            <person name="Vargas-Isla R."/>
            <person name="Ushijima S."/>
            <person name="Smith C.A."/>
            <person name="Ahrendt S."/>
            <person name="Andreopoulos W."/>
            <person name="He G."/>
            <person name="Labutti K."/>
            <person name="Lipzen A."/>
            <person name="Ng V."/>
            <person name="Sandor L."/>
            <person name="Barry K."/>
            <person name="Martinez A.T."/>
            <person name="Xiao Y."/>
            <person name="Gibbons J.G."/>
            <person name="Terashima K."/>
            <person name="Hibbett D.S."/>
            <person name="Grigoriev I.V."/>
        </authorList>
    </citation>
    <scope>NUCLEOTIDE SEQUENCE</scope>
    <source>
        <strain evidence="3">Sp2 HRB7682 ss15</strain>
    </source>
</reference>
<dbReference type="GO" id="GO:0000307">
    <property type="term" value="C:cyclin-dependent protein kinase holoenzyme complex"/>
    <property type="evidence" value="ECO:0007669"/>
    <property type="project" value="TreeGrafter"/>
</dbReference>
<feature type="region of interest" description="Disordered" evidence="1">
    <location>
        <begin position="1"/>
        <end position="20"/>
    </location>
</feature>
<reference evidence="3" key="2">
    <citation type="journal article" date="2023" name="Proc. Natl. Acad. Sci. U.S.A.">
        <title>A global phylogenomic analysis of the shiitake genus Lentinula.</title>
        <authorList>
            <person name="Sierra-Patev S."/>
            <person name="Min B."/>
            <person name="Naranjo-Ortiz M."/>
            <person name="Looney B."/>
            <person name="Konkel Z."/>
            <person name="Slot J.C."/>
            <person name="Sakamoto Y."/>
            <person name="Steenwyk J.L."/>
            <person name="Rokas A."/>
            <person name="Carro J."/>
            <person name="Camarero S."/>
            <person name="Ferreira P."/>
            <person name="Molpeceres G."/>
            <person name="Ruiz-Duenas F.J."/>
            <person name="Serrano A."/>
            <person name="Henrissat B."/>
            <person name="Drula E."/>
            <person name="Hughes K.W."/>
            <person name="Mata J.L."/>
            <person name="Ishikawa N.K."/>
            <person name="Vargas-Isla R."/>
            <person name="Ushijima S."/>
            <person name="Smith C.A."/>
            <person name="Donoghue J."/>
            <person name="Ahrendt S."/>
            <person name="Andreopoulos W."/>
            <person name="He G."/>
            <person name="LaButti K."/>
            <person name="Lipzen A."/>
            <person name="Ng V."/>
            <person name="Riley R."/>
            <person name="Sandor L."/>
            <person name="Barry K."/>
            <person name="Martinez A.T."/>
            <person name="Xiao Y."/>
            <person name="Gibbons J.G."/>
            <person name="Terashima K."/>
            <person name="Grigoriev I.V."/>
            <person name="Hibbett D."/>
        </authorList>
    </citation>
    <scope>NUCLEOTIDE SEQUENCE</scope>
    <source>
        <strain evidence="3">Sp2 HRB7682 ss15</strain>
    </source>
</reference>
<evidence type="ECO:0000259" key="2">
    <source>
        <dbReference type="Pfam" id="PF00134"/>
    </source>
</evidence>
<evidence type="ECO:0000256" key="1">
    <source>
        <dbReference type="SAM" id="MobiDB-lite"/>
    </source>
</evidence>
<feature type="region of interest" description="Disordered" evidence="1">
    <location>
        <begin position="292"/>
        <end position="334"/>
    </location>
</feature>
<feature type="compositionally biased region" description="Low complexity" evidence="1">
    <location>
        <begin position="304"/>
        <end position="320"/>
    </location>
</feature>
<feature type="domain" description="Cyclin N-terminal" evidence="2">
    <location>
        <begin position="96"/>
        <end position="188"/>
    </location>
</feature>
<dbReference type="GO" id="GO:0005634">
    <property type="term" value="C:nucleus"/>
    <property type="evidence" value="ECO:0007669"/>
    <property type="project" value="TreeGrafter"/>
</dbReference>
<evidence type="ECO:0000313" key="3">
    <source>
        <dbReference type="EMBL" id="KAJ4489450.1"/>
    </source>
</evidence>
<gene>
    <name evidence="3" type="ORF">C8J55DRAFT_300353</name>
</gene>
<feature type="compositionally biased region" description="Polar residues" evidence="1">
    <location>
        <begin position="294"/>
        <end position="303"/>
    </location>
</feature>
<dbReference type="GO" id="GO:0016538">
    <property type="term" value="F:cyclin-dependent protein serine/threonine kinase regulator activity"/>
    <property type="evidence" value="ECO:0007669"/>
    <property type="project" value="TreeGrafter"/>
</dbReference>
<dbReference type="Gene3D" id="1.10.472.10">
    <property type="entry name" value="Cyclin-like"/>
    <property type="match status" value="1"/>
</dbReference>